<organism evidence="2 3">
    <name type="scientific">Shewanella salipaludis</name>
    <dbReference type="NCBI Taxonomy" id="2723052"/>
    <lineage>
        <taxon>Bacteria</taxon>
        <taxon>Pseudomonadati</taxon>
        <taxon>Pseudomonadota</taxon>
        <taxon>Gammaproteobacteria</taxon>
        <taxon>Alteromonadales</taxon>
        <taxon>Shewanellaceae</taxon>
        <taxon>Shewanella</taxon>
    </lineage>
</organism>
<evidence type="ECO:0000313" key="2">
    <source>
        <dbReference type="EMBL" id="NMH64235.1"/>
    </source>
</evidence>
<accession>A0A972JIL1</accession>
<dbReference type="InterPro" id="IPR023361">
    <property type="entry name" value="DUF1285_beta_roll_sf"/>
</dbReference>
<evidence type="ECO:0000313" key="3">
    <source>
        <dbReference type="Proteomes" id="UP000737113"/>
    </source>
</evidence>
<dbReference type="InterPro" id="IPR048341">
    <property type="entry name" value="DUF1285_N"/>
</dbReference>
<feature type="domain" description="DUF1285" evidence="1">
    <location>
        <begin position="24"/>
        <end position="75"/>
    </location>
</feature>
<dbReference type="AlphaFoldDB" id="A0A972JIL1"/>
<protein>
    <submittedName>
        <fullName evidence="2">DUF1285 domain-containing protein</fullName>
    </submittedName>
</protein>
<dbReference type="Gene3D" id="2.30.270.10">
    <property type="entry name" value="duf1285 protein"/>
    <property type="match status" value="1"/>
</dbReference>
<reference evidence="2" key="1">
    <citation type="submission" date="2020-04" db="EMBL/GenBank/DDBJ databases">
        <title>Description of Shewanella salipaludis sp. nov., isolated from a salt marsh.</title>
        <authorList>
            <person name="Park S."/>
            <person name="Yoon J.-H."/>
        </authorList>
    </citation>
    <scope>NUCLEOTIDE SEQUENCE</scope>
    <source>
        <strain evidence="2">SHSM-M6</strain>
    </source>
</reference>
<evidence type="ECO:0000259" key="1">
    <source>
        <dbReference type="Pfam" id="PF06938"/>
    </source>
</evidence>
<dbReference type="RefSeq" id="WP_169562924.1">
    <property type="nucleotide sequence ID" value="NZ_JAAXYH010000002.1"/>
</dbReference>
<comment type="caution">
    <text evidence="2">The sequence shown here is derived from an EMBL/GenBank/DDBJ whole genome shotgun (WGS) entry which is preliminary data.</text>
</comment>
<keyword evidence="3" id="KW-1185">Reference proteome</keyword>
<dbReference type="Proteomes" id="UP000737113">
    <property type="component" value="Unassembled WGS sequence"/>
</dbReference>
<sequence>MKQDTASAEQALIHWLQQTDCSREVLFDIDAAGDWFYRHEPLPEKYARLFASVLHCIEGRHFLLTPAERLEVSVREQPLIIVDYRPREDGGLVLCSSIGTEHPLADVRQFQVQQQGIYVELERGLTARLGRACYYRFVDEFLLSGEGSAAD</sequence>
<dbReference type="Pfam" id="PF06938">
    <property type="entry name" value="DUF1285_N"/>
    <property type="match status" value="1"/>
</dbReference>
<name>A0A972JIL1_9GAMM</name>
<proteinExistence type="predicted"/>
<dbReference type="EMBL" id="JAAXYH010000002">
    <property type="protein sequence ID" value="NMH64235.1"/>
    <property type="molecule type" value="Genomic_DNA"/>
</dbReference>
<dbReference type="Gene3D" id="3.10.540.10">
    <property type="entry name" value="duf1285 like domain"/>
    <property type="match status" value="1"/>
</dbReference>
<gene>
    <name evidence="2" type="ORF">HC757_03505</name>
</gene>